<sequence length="342" mass="38407">MGDRNYSPGCEKALFMLSRGHCYMPECQTRVMRFVNEEWEVKVEIAHIRGLKRTSARYDATMTDPERNHFRNLILLCEPHHKVVDRKANERRYTVDLLTEWKEQVEGDLSDELDEIDWLTQDRLTAILADAIDDTHADLTTALTKVHGIGAETLGLLKQLVADAFTRPYLDAETAESLRSSAEDLRHLPTSAEILSYSAQNLSGLPDSAEMLMYSSSGLQDLPYSVESLNAALRRFDDVNTQLSDTVTRMQAVEGASEELQLAAQRVEGAHQSVRQLADASARIADMADTARALETAAQEVRAATQVPKGGWSWHSFRWGMIWCFIAVLALLITYSWAKSQS</sequence>
<name>A0A4R6JSE3_9ACTN</name>
<organism evidence="2 3">
    <name type="scientific">Paractinoplanes brasiliensis</name>
    <dbReference type="NCBI Taxonomy" id="52695"/>
    <lineage>
        <taxon>Bacteria</taxon>
        <taxon>Bacillati</taxon>
        <taxon>Actinomycetota</taxon>
        <taxon>Actinomycetes</taxon>
        <taxon>Micromonosporales</taxon>
        <taxon>Micromonosporaceae</taxon>
        <taxon>Paractinoplanes</taxon>
    </lineage>
</organism>
<evidence type="ECO:0008006" key="4">
    <source>
        <dbReference type="Google" id="ProtNLM"/>
    </source>
</evidence>
<feature type="transmembrane region" description="Helical" evidence="1">
    <location>
        <begin position="319"/>
        <end position="338"/>
    </location>
</feature>
<dbReference type="RefSeq" id="WP_166661177.1">
    <property type="nucleotide sequence ID" value="NZ_BOMD01000054.1"/>
</dbReference>
<evidence type="ECO:0000313" key="2">
    <source>
        <dbReference type="EMBL" id="TDO39524.1"/>
    </source>
</evidence>
<accession>A0A4R6JSE3</accession>
<protein>
    <recommendedName>
        <fullName evidence="4">HNH endonuclease</fullName>
    </recommendedName>
</protein>
<keyword evidence="3" id="KW-1185">Reference proteome</keyword>
<proteinExistence type="predicted"/>
<evidence type="ECO:0000256" key="1">
    <source>
        <dbReference type="SAM" id="Phobius"/>
    </source>
</evidence>
<evidence type="ECO:0000313" key="3">
    <source>
        <dbReference type="Proteomes" id="UP000294901"/>
    </source>
</evidence>
<keyword evidence="1" id="KW-0812">Transmembrane</keyword>
<dbReference type="Proteomes" id="UP000294901">
    <property type="component" value="Unassembled WGS sequence"/>
</dbReference>
<keyword evidence="1" id="KW-1133">Transmembrane helix</keyword>
<dbReference type="EMBL" id="SNWR01000001">
    <property type="protein sequence ID" value="TDO39524.1"/>
    <property type="molecule type" value="Genomic_DNA"/>
</dbReference>
<reference evidence="2 3" key="1">
    <citation type="submission" date="2019-03" db="EMBL/GenBank/DDBJ databases">
        <title>Sequencing the genomes of 1000 actinobacteria strains.</title>
        <authorList>
            <person name="Klenk H.-P."/>
        </authorList>
    </citation>
    <scope>NUCLEOTIDE SEQUENCE [LARGE SCALE GENOMIC DNA]</scope>
    <source>
        <strain evidence="2 3">DSM 43805</strain>
    </source>
</reference>
<dbReference type="AlphaFoldDB" id="A0A4R6JSE3"/>
<gene>
    <name evidence="2" type="ORF">C8E87_3215</name>
</gene>
<comment type="caution">
    <text evidence="2">The sequence shown here is derived from an EMBL/GenBank/DDBJ whole genome shotgun (WGS) entry which is preliminary data.</text>
</comment>
<keyword evidence="1" id="KW-0472">Membrane</keyword>